<dbReference type="PANTHER" id="PTHR11635">
    <property type="entry name" value="CAMP-DEPENDENT PROTEIN KINASE REGULATORY CHAIN"/>
    <property type="match status" value="1"/>
</dbReference>
<dbReference type="SMART" id="SM00100">
    <property type="entry name" value="cNMP"/>
    <property type="match status" value="2"/>
</dbReference>
<sequence>MRLALHPDLRNTSRLLALSACIYALSKEKHDLPEKESLIAELESQNALFSNLTIAGHASAVQRNFGASFTPEYVCPPPTEKISSLISLRRGSVSAECVPYPDGVNANYALEEEPPKQHYPKSESSCKLIKEAISSNILFKELDKNQLTDIISCMFERPTKADDVIIRQGDSGDFFYVIEDGVFDIVVNGEKYETISTGASFGELALLYNSPRAATVICSSESGSLWAIDRLTFRKIVINHNYNRRKRYESFLKNIPLFSTLSQLELSKLSDCIKEISYEKDQVVIREGDIGDSFYIVSQGNANVCINGKQEKSLVIGDYFGEMSLITKQPRAATVIAQSNPLSVLRIEVDAFNRLLGPLLVLMKRNMMLYNKYNMVGLQ</sequence>
<comment type="caution">
    <text evidence="5">The sequence shown here is derived from an EMBL/GenBank/DDBJ whole genome shotgun (WGS) entry which is preliminary data.</text>
</comment>
<dbReference type="GO" id="GO:0005952">
    <property type="term" value="C:cAMP-dependent protein kinase complex"/>
    <property type="evidence" value="ECO:0007669"/>
    <property type="project" value="InterPro"/>
</dbReference>
<evidence type="ECO:0000313" key="6">
    <source>
        <dbReference type="Proteomes" id="UP000029725"/>
    </source>
</evidence>
<dbReference type="Proteomes" id="UP000029725">
    <property type="component" value="Unassembled WGS sequence"/>
</dbReference>
<dbReference type="RefSeq" id="XP_013236877.1">
    <property type="nucleotide sequence ID" value="XM_013381423.1"/>
</dbReference>
<dbReference type="GO" id="GO:0016301">
    <property type="term" value="F:kinase activity"/>
    <property type="evidence" value="ECO:0007669"/>
    <property type="project" value="UniProtKB-KW"/>
</dbReference>
<keyword evidence="5" id="KW-0808">Transferase</keyword>
<dbReference type="PROSITE" id="PS00888">
    <property type="entry name" value="CNMP_BINDING_1"/>
    <property type="match status" value="2"/>
</dbReference>
<evidence type="ECO:0000259" key="4">
    <source>
        <dbReference type="PROSITE" id="PS50042"/>
    </source>
</evidence>
<dbReference type="CDD" id="cd00038">
    <property type="entry name" value="CAP_ED"/>
    <property type="match status" value="2"/>
</dbReference>
<keyword evidence="5" id="KW-0418">Kinase</keyword>
<dbReference type="GO" id="GO:0046872">
    <property type="term" value="F:metal ion binding"/>
    <property type="evidence" value="ECO:0007669"/>
    <property type="project" value="UniProtKB-KW"/>
</dbReference>
<keyword evidence="2" id="KW-0479">Metal-binding</keyword>
<dbReference type="PROSITE" id="PS50042">
    <property type="entry name" value="CNMP_BINDING_3"/>
    <property type="match status" value="2"/>
</dbReference>
<feature type="domain" description="Cyclic nucleotide-binding" evidence="4">
    <location>
        <begin position="257"/>
        <end position="373"/>
    </location>
</feature>
<keyword evidence="6" id="KW-1185">Reference proteome</keyword>
<evidence type="ECO:0000256" key="3">
    <source>
        <dbReference type="ARBA" id="ARBA00024113"/>
    </source>
</evidence>
<dbReference type="GO" id="GO:0004862">
    <property type="term" value="F:cAMP-dependent protein kinase inhibitor activity"/>
    <property type="evidence" value="ECO:0007669"/>
    <property type="project" value="TreeGrafter"/>
</dbReference>
<reference evidence="5 6" key="1">
    <citation type="submission" date="2014-04" db="EMBL/GenBank/DDBJ databases">
        <title>A new species of microsporidia sheds light on the evolution of extreme parasitism.</title>
        <authorList>
            <person name="Haag K.L."/>
            <person name="James T.Y."/>
            <person name="Larsson R."/>
            <person name="Schaer T.M."/>
            <person name="Refardt D."/>
            <person name="Pombert J.-F."/>
            <person name="Ebert D."/>
        </authorList>
    </citation>
    <scope>NUCLEOTIDE SEQUENCE [LARGE SCALE GENOMIC DNA]</scope>
    <source>
        <strain evidence="5 6">UGP3</strain>
        <tissue evidence="5">Spores</tissue>
    </source>
</reference>
<dbReference type="GO" id="GO:0034236">
    <property type="term" value="F:protein kinase A catalytic subunit binding"/>
    <property type="evidence" value="ECO:0007669"/>
    <property type="project" value="TreeGrafter"/>
</dbReference>
<organism evidence="5 6">
    <name type="scientific">Mitosporidium daphniae</name>
    <dbReference type="NCBI Taxonomy" id="1485682"/>
    <lineage>
        <taxon>Eukaryota</taxon>
        <taxon>Fungi</taxon>
        <taxon>Fungi incertae sedis</taxon>
        <taxon>Microsporidia</taxon>
        <taxon>Mitosporidium</taxon>
    </lineage>
</organism>
<dbReference type="FunFam" id="2.60.120.10:FF:000068">
    <property type="entry name" value="cGMP-dependent protein kinase"/>
    <property type="match status" value="1"/>
</dbReference>
<dbReference type="PRINTS" id="PR00103">
    <property type="entry name" value="CAMPKINASE"/>
</dbReference>
<dbReference type="Gene3D" id="2.60.120.10">
    <property type="entry name" value="Jelly Rolls"/>
    <property type="match status" value="2"/>
</dbReference>
<dbReference type="Pfam" id="PF00027">
    <property type="entry name" value="cNMP_binding"/>
    <property type="match status" value="2"/>
</dbReference>
<gene>
    <name evidence="5" type="ORF">DI09_6p340</name>
</gene>
<dbReference type="InterPro" id="IPR050503">
    <property type="entry name" value="cAMP-dep_PK_reg_su-like"/>
</dbReference>
<proteinExistence type="predicted"/>
<dbReference type="InterPro" id="IPR018490">
    <property type="entry name" value="cNMP-bd_dom_sf"/>
</dbReference>
<dbReference type="PROSITE" id="PS00889">
    <property type="entry name" value="CNMP_BINDING_2"/>
    <property type="match status" value="2"/>
</dbReference>
<evidence type="ECO:0000256" key="2">
    <source>
        <dbReference type="ARBA" id="ARBA00022723"/>
    </source>
</evidence>
<evidence type="ECO:0000313" key="5">
    <source>
        <dbReference type="EMBL" id="KGG50450.1"/>
    </source>
</evidence>
<dbReference type="PANTHER" id="PTHR11635:SF152">
    <property type="entry name" value="CAMP-DEPENDENT PROTEIN KINASE TYPE I REGULATORY SUBUNIT-RELATED"/>
    <property type="match status" value="1"/>
</dbReference>
<dbReference type="GO" id="GO:0005829">
    <property type="term" value="C:cytosol"/>
    <property type="evidence" value="ECO:0007669"/>
    <property type="project" value="TreeGrafter"/>
</dbReference>
<dbReference type="GeneID" id="25260665"/>
<dbReference type="OrthoDB" id="417078at2759"/>
<protein>
    <recommendedName>
        <fullName evidence="3">cGMP-dependent protein kinase</fullName>
    </recommendedName>
</protein>
<dbReference type="InterPro" id="IPR018488">
    <property type="entry name" value="cNMP-bd_CS"/>
</dbReference>
<dbReference type="SUPFAM" id="SSF51206">
    <property type="entry name" value="cAMP-binding domain-like"/>
    <property type="match status" value="2"/>
</dbReference>
<feature type="domain" description="Cyclic nucleotide-binding" evidence="4">
    <location>
        <begin position="138"/>
        <end position="254"/>
    </location>
</feature>
<dbReference type="GO" id="GO:0030552">
    <property type="term" value="F:cAMP binding"/>
    <property type="evidence" value="ECO:0007669"/>
    <property type="project" value="TreeGrafter"/>
</dbReference>
<dbReference type="VEuPathDB" id="MicrosporidiaDB:DI09_6p340"/>
<evidence type="ECO:0000256" key="1">
    <source>
        <dbReference type="ARBA" id="ARBA00001946"/>
    </source>
</evidence>
<dbReference type="EMBL" id="JMKJ01000579">
    <property type="protein sequence ID" value="KGG50450.1"/>
    <property type="molecule type" value="Genomic_DNA"/>
</dbReference>
<dbReference type="HOGENOM" id="CLU_018310_2_1_1"/>
<dbReference type="InterPro" id="IPR000595">
    <property type="entry name" value="cNMP-bd_dom"/>
</dbReference>
<dbReference type="InterPro" id="IPR014710">
    <property type="entry name" value="RmlC-like_jellyroll"/>
</dbReference>
<comment type="cofactor">
    <cofactor evidence="1">
        <name>Mg(2+)</name>
        <dbReference type="ChEBI" id="CHEBI:18420"/>
    </cofactor>
</comment>
<name>A0A098VND1_9MICR</name>
<accession>A0A098VND1</accession>
<dbReference type="AlphaFoldDB" id="A0A098VND1"/>